<dbReference type="AlphaFoldDB" id="A0A843TU21"/>
<name>A0A843TU21_COLES</name>
<sequence length="171" mass="18281">MSGSLHINLVLIAFCLTNKPESVSKMLVNQMLLCLGSIFGTLDNGGKLRLLSVIDQCLKGGKKHSSHVASVTNACVVLLAGIKVVLTLRVQTVENDILNSMQLIFQSILAEGDINAAQRRACSEGLGLLARLGNDSYTARMARSLLSELTTTTDPNYIGSLALSLGCIHLR</sequence>
<feature type="non-terminal residue" evidence="1">
    <location>
        <position position="1"/>
    </location>
</feature>
<accession>A0A843TU21</accession>
<comment type="caution">
    <text evidence="1">The sequence shown here is derived from an EMBL/GenBank/DDBJ whole genome shotgun (WGS) entry which is preliminary data.</text>
</comment>
<organism evidence="1 2">
    <name type="scientific">Colocasia esculenta</name>
    <name type="common">Wild taro</name>
    <name type="synonym">Arum esculentum</name>
    <dbReference type="NCBI Taxonomy" id="4460"/>
    <lineage>
        <taxon>Eukaryota</taxon>
        <taxon>Viridiplantae</taxon>
        <taxon>Streptophyta</taxon>
        <taxon>Embryophyta</taxon>
        <taxon>Tracheophyta</taxon>
        <taxon>Spermatophyta</taxon>
        <taxon>Magnoliopsida</taxon>
        <taxon>Liliopsida</taxon>
        <taxon>Araceae</taxon>
        <taxon>Aroideae</taxon>
        <taxon>Colocasieae</taxon>
        <taxon>Colocasia</taxon>
    </lineage>
</organism>
<proteinExistence type="predicted"/>
<keyword evidence="2" id="KW-1185">Reference proteome</keyword>
<dbReference type="OrthoDB" id="192608at2759"/>
<dbReference type="EMBL" id="NMUH01000233">
    <property type="protein sequence ID" value="MQL75048.1"/>
    <property type="molecule type" value="Genomic_DNA"/>
</dbReference>
<dbReference type="GO" id="GO:0005975">
    <property type="term" value="P:carbohydrate metabolic process"/>
    <property type="evidence" value="ECO:0007669"/>
    <property type="project" value="InterPro"/>
</dbReference>
<reference evidence="1" key="1">
    <citation type="submission" date="2017-07" db="EMBL/GenBank/DDBJ databases">
        <title>Taro Niue Genome Assembly and Annotation.</title>
        <authorList>
            <person name="Atibalentja N."/>
            <person name="Keating K."/>
            <person name="Fields C.J."/>
        </authorList>
    </citation>
    <scope>NUCLEOTIDE SEQUENCE</scope>
    <source>
        <strain evidence="1">Niue_2</strain>
        <tissue evidence="1">Leaf</tissue>
    </source>
</reference>
<dbReference type="PANTHER" id="PTHR46975:SF2">
    <property type="entry name" value="PROTEIN SWEETIE"/>
    <property type="match status" value="1"/>
</dbReference>
<evidence type="ECO:0000313" key="2">
    <source>
        <dbReference type="Proteomes" id="UP000652761"/>
    </source>
</evidence>
<dbReference type="InterPro" id="IPR044218">
    <property type="entry name" value="SWEETIE"/>
</dbReference>
<protein>
    <submittedName>
        <fullName evidence="1">Uncharacterized protein</fullName>
    </submittedName>
</protein>
<dbReference type="Proteomes" id="UP000652761">
    <property type="component" value="Unassembled WGS sequence"/>
</dbReference>
<gene>
    <name evidence="1" type="ORF">Taro_007412</name>
</gene>
<dbReference type="PANTHER" id="PTHR46975">
    <property type="entry name" value="PROTEIN SWEETIE"/>
    <property type="match status" value="1"/>
</dbReference>
<evidence type="ECO:0000313" key="1">
    <source>
        <dbReference type="EMBL" id="MQL75048.1"/>
    </source>
</evidence>